<dbReference type="InterPro" id="IPR046596">
    <property type="entry name" value="DUF6655"/>
</dbReference>
<dbReference type="AlphaFoldDB" id="A0A518CL23"/>
<dbReference type="Proteomes" id="UP000317178">
    <property type="component" value="Chromosome"/>
</dbReference>
<reference evidence="3 4" key="1">
    <citation type="submission" date="2019-02" db="EMBL/GenBank/DDBJ databases">
        <title>Deep-cultivation of Planctomycetes and their phenomic and genomic characterization uncovers novel biology.</title>
        <authorList>
            <person name="Wiegand S."/>
            <person name="Jogler M."/>
            <person name="Boedeker C."/>
            <person name="Pinto D."/>
            <person name="Vollmers J."/>
            <person name="Rivas-Marin E."/>
            <person name="Kohn T."/>
            <person name="Peeters S.H."/>
            <person name="Heuer A."/>
            <person name="Rast P."/>
            <person name="Oberbeckmann S."/>
            <person name="Bunk B."/>
            <person name="Jeske O."/>
            <person name="Meyerdierks A."/>
            <person name="Storesund J.E."/>
            <person name="Kallscheuer N."/>
            <person name="Luecker S."/>
            <person name="Lage O.M."/>
            <person name="Pohl T."/>
            <person name="Merkel B.J."/>
            <person name="Hornburger P."/>
            <person name="Mueller R.-W."/>
            <person name="Bruemmer F."/>
            <person name="Labrenz M."/>
            <person name="Spormann A.M."/>
            <person name="Op den Camp H."/>
            <person name="Overmann J."/>
            <person name="Amann R."/>
            <person name="Jetten M.S.M."/>
            <person name="Mascher T."/>
            <person name="Medema M.H."/>
            <person name="Devos D.P."/>
            <person name="Kaster A.-K."/>
            <person name="Ovreas L."/>
            <person name="Rohde M."/>
            <person name="Galperin M.Y."/>
            <person name="Jogler C."/>
        </authorList>
    </citation>
    <scope>NUCLEOTIDE SEQUENCE [LARGE SCALE GENOMIC DNA]</scope>
    <source>
        <strain evidence="3 4">Pla110</strain>
    </source>
</reference>
<keyword evidence="2" id="KW-1133">Transmembrane helix</keyword>
<organism evidence="3 4">
    <name type="scientific">Polystyrenella longa</name>
    <dbReference type="NCBI Taxonomy" id="2528007"/>
    <lineage>
        <taxon>Bacteria</taxon>
        <taxon>Pseudomonadati</taxon>
        <taxon>Planctomycetota</taxon>
        <taxon>Planctomycetia</taxon>
        <taxon>Planctomycetales</taxon>
        <taxon>Planctomycetaceae</taxon>
        <taxon>Polystyrenella</taxon>
    </lineage>
</organism>
<evidence type="ECO:0000313" key="3">
    <source>
        <dbReference type="EMBL" id="QDU79919.1"/>
    </source>
</evidence>
<evidence type="ECO:0000256" key="1">
    <source>
        <dbReference type="SAM" id="MobiDB-lite"/>
    </source>
</evidence>
<feature type="region of interest" description="Disordered" evidence="1">
    <location>
        <begin position="360"/>
        <end position="408"/>
    </location>
</feature>
<proteinExistence type="predicted"/>
<sequence>MAASSSETPFGCFRVGMPLSTLILYLFLLAGCGTTISRNATDQLTASDSVDRAIASIDFTPLAGRKVFLDTTYIVPVKTIDYVNKEYIVSTIRQQIIGAGCYLQETKDEADLVVEARVGTMGADGHEIIYGIPPNNFSTVASSMIPGAPSLPAIPEMAFMKKNSHSASSKIGVFAYDRTTREAVWQSGLSKSESTAKNMWVFGAGPFQRGEIYDGTKFAGSKLQIATEEEQGVVKISDEIEQMHSRKTFKQNKPPEGLLLSQGTVRLVALNSDPVAVGELTVIDQDSNDHHEFQLVEGEGGEDNSLFQIRERTLELKPEIDLQQLEKEMLHVRISVRDAVSEYQQWFEIPIEKEGIQLLSSEQEQKNGPKQQNDEPANTEEISSRRVTLNKTPPPSDQATQNNTVPPS</sequence>
<dbReference type="EMBL" id="CP036281">
    <property type="protein sequence ID" value="QDU79919.1"/>
    <property type="molecule type" value="Genomic_DNA"/>
</dbReference>
<gene>
    <name evidence="3" type="ORF">Pla110_16390</name>
</gene>
<feature type="compositionally biased region" description="Polar residues" evidence="1">
    <location>
        <begin position="360"/>
        <end position="376"/>
    </location>
</feature>
<keyword evidence="4" id="KW-1185">Reference proteome</keyword>
<protein>
    <submittedName>
        <fullName evidence="3">Uncharacterized protein</fullName>
    </submittedName>
</protein>
<keyword evidence="2" id="KW-0472">Membrane</keyword>
<keyword evidence="2" id="KW-0812">Transmembrane</keyword>
<accession>A0A518CL23</accession>
<name>A0A518CL23_9PLAN</name>
<feature type="compositionally biased region" description="Polar residues" evidence="1">
    <location>
        <begin position="385"/>
        <end position="408"/>
    </location>
</feature>
<evidence type="ECO:0000313" key="4">
    <source>
        <dbReference type="Proteomes" id="UP000317178"/>
    </source>
</evidence>
<dbReference type="KEGG" id="plon:Pla110_16390"/>
<dbReference type="OrthoDB" id="276267at2"/>
<evidence type="ECO:0000256" key="2">
    <source>
        <dbReference type="SAM" id="Phobius"/>
    </source>
</evidence>
<feature type="transmembrane region" description="Helical" evidence="2">
    <location>
        <begin position="12"/>
        <end position="31"/>
    </location>
</feature>
<dbReference type="RefSeq" id="WP_144994898.1">
    <property type="nucleotide sequence ID" value="NZ_CP036281.1"/>
</dbReference>
<dbReference type="Pfam" id="PF20360">
    <property type="entry name" value="DUF6655"/>
    <property type="match status" value="1"/>
</dbReference>